<dbReference type="PaxDb" id="29760-VIT_05s0102g00180.t01"/>
<reference evidence="2" key="1">
    <citation type="journal article" date="2007" name="Nature">
        <title>The grapevine genome sequence suggests ancestral hexaploidization in major angiosperm phyla.</title>
        <authorList>
            <consortium name="The French-Italian Public Consortium for Grapevine Genome Characterization."/>
            <person name="Jaillon O."/>
            <person name="Aury J.-M."/>
            <person name="Noel B."/>
            <person name="Policriti A."/>
            <person name="Clepet C."/>
            <person name="Casagrande A."/>
            <person name="Choisne N."/>
            <person name="Aubourg S."/>
            <person name="Vitulo N."/>
            <person name="Jubin C."/>
            <person name="Vezzi A."/>
            <person name="Legeai F."/>
            <person name="Hugueney P."/>
            <person name="Dasilva C."/>
            <person name="Horner D."/>
            <person name="Mica E."/>
            <person name="Jublot D."/>
            <person name="Poulain J."/>
            <person name="Bruyere C."/>
            <person name="Billault A."/>
            <person name="Segurens B."/>
            <person name="Gouyvenoux M."/>
            <person name="Ugarte E."/>
            <person name="Cattonaro F."/>
            <person name="Anthouard V."/>
            <person name="Vico V."/>
            <person name="Del Fabbro C."/>
            <person name="Alaux M."/>
            <person name="Di Gaspero G."/>
            <person name="Dumas V."/>
            <person name="Felice N."/>
            <person name="Paillard S."/>
            <person name="Juman I."/>
            <person name="Moroldo M."/>
            <person name="Scalabrin S."/>
            <person name="Canaguier A."/>
            <person name="Le Clainche I."/>
            <person name="Malacrida G."/>
            <person name="Durand E."/>
            <person name="Pesole G."/>
            <person name="Laucou V."/>
            <person name="Chatelet P."/>
            <person name="Merdinoglu D."/>
            <person name="Delledonne M."/>
            <person name="Pezzotti M."/>
            <person name="Lecharny A."/>
            <person name="Scarpelli C."/>
            <person name="Artiguenave F."/>
            <person name="Pe M.E."/>
            <person name="Valle G."/>
            <person name="Morgante M."/>
            <person name="Caboche M."/>
            <person name="Adam-Blondon A.-F."/>
            <person name="Weissenbach J."/>
            <person name="Quetier F."/>
            <person name="Wincker P."/>
        </authorList>
    </citation>
    <scope>NUCLEOTIDE SEQUENCE [LARGE SCALE GENOMIC DNA]</scope>
    <source>
        <strain evidence="2">cv. Pinot noir / PN40024</strain>
    </source>
</reference>
<accession>F6HYR0</accession>
<dbReference type="EMBL" id="FN596500">
    <property type="protein sequence ID" value="CCB59824.1"/>
    <property type="molecule type" value="Genomic_DNA"/>
</dbReference>
<proteinExistence type="predicted"/>
<organism evidence="1 2">
    <name type="scientific">Vitis vinifera</name>
    <name type="common">Grape</name>
    <dbReference type="NCBI Taxonomy" id="29760"/>
    <lineage>
        <taxon>Eukaryota</taxon>
        <taxon>Viridiplantae</taxon>
        <taxon>Streptophyta</taxon>
        <taxon>Embryophyta</taxon>
        <taxon>Tracheophyta</taxon>
        <taxon>Spermatophyta</taxon>
        <taxon>Magnoliopsida</taxon>
        <taxon>eudicotyledons</taxon>
        <taxon>Gunneridae</taxon>
        <taxon>Pentapetalae</taxon>
        <taxon>rosids</taxon>
        <taxon>Vitales</taxon>
        <taxon>Vitaceae</taxon>
        <taxon>Viteae</taxon>
        <taxon>Vitis</taxon>
    </lineage>
</organism>
<dbReference type="HOGENOM" id="CLU_3393192_0_0_1"/>
<dbReference type="Proteomes" id="UP000009183">
    <property type="component" value="Chromosome 5"/>
</dbReference>
<name>F6HYR0_VITVI</name>
<dbReference type="InParanoid" id="F6HYR0"/>
<keyword evidence="2" id="KW-1185">Reference proteome</keyword>
<protein>
    <submittedName>
        <fullName evidence="1">Uncharacterized protein</fullName>
    </submittedName>
</protein>
<dbReference type="AlphaFoldDB" id="F6HYR0"/>
<evidence type="ECO:0000313" key="2">
    <source>
        <dbReference type="Proteomes" id="UP000009183"/>
    </source>
</evidence>
<sequence length="32" mass="4038">MFFLAQRPFNLNFYFLLAEIDDTWNMKFYGRK</sequence>
<gene>
    <name evidence="1" type="ordered locus">VIT_05s0102g00180</name>
</gene>
<evidence type="ECO:0000313" key="1">
    <source>
        <dbReference type="EMBL" id="CCB59824.1"/>
    </source>
</evidence>